<feature type="region of interest" description="Disordered" evidence="1">
    <location>
        <begin position="115"/>
        <end position="151"/>
    </location>
</feature>
<proteinExistence type="predicted"/>
<accession>A0ABR2Q2T6</accession>
<keyword evidence="3" id="KW-1185">Reference proteome</keyword>
<name>A0ABR2Q2T6_9ROSI</name>
<dbReference type="Proteomes" id="UP001396334">
    <property type="component" value="Unassembled WGS sequence"/>
</dbReference>
<reference evidence="2 3" key="1">
    <citation type="journal article" date="2024" name="G3 (Bethesda)">
        <title>Genome assembly of Hibiscus sabdariffa L. provides insights into metabolisms of medicinal natural products.</title>
        <authorList>
            <person name="Kim T."/>
        </authorList>
    </citation>
    <scope>NUCLEOTIDE SEQUENCE [LARGE SCALE GENOMIC DNA]</scope>
    <source>
        <strain evidence="2">TK-2024</strain>
        <tissue evidence="2">Old leaves</tissue>
    </source>
</reference>
<feature type="compositionally biased region" description="Basic and acidic residues" evidence="1">
    <location>
        <begin position="142"/>
        <end position="151"/>
    </location>
</feature>
<dbReference type="EMBL" id="JBBPBN010000047">
    <property type="protein sequence ID" value="KAK8994770.1"/>
    <property type="molecule type" value="Genomic_DNA"/>
</dbReference>
<protein>
    <submittedName>
        <fullName evidence="2">Uncharacterized protein</fullName>
    </submittedName>
</protein>
<evidence type="ECO:0000313" key="3">
    <source>
        <dbReference type="Proteomes" id="UP001396334"/>
    </source>
</evidence>
<gene>
    <name evidence="2" type="ORF">V6N11_045842</name>
</gene>
<feature type="compositionally biased region" description="Low complexity" evidence="1">
    <location>
        <begin position="119"/>
        <end position="138"/>
    </location>
</feature>
<sequence length="151" mass="16330">MSTIAASESENSENSIDRSGRMILFNPINKEALVIQGSDVNHGQNPSASSFRGDYIMGPGRNLLLQYLSENDPNQYGTPPAQKEAVEALPTVSIKDNLQCSVCLKDIKIGTEAKEMPCSISSMMGSQSDSTSARSSQTNPRSENDAQRDDN</sequence>
<evidence type="ECO:0000256" key="1">
    <source>
        <dbReference type="SAM" id="MobiDB-lite"/>
    </source>
</evidence>
<evidence type="ECO:0000313" key="2">
    <source>
        <dbReference type="EMBL" id="KAK8994770.1"/>
    </source>
</evidence>
<comment type="caution">
    <text evidence="2">The sequence shown here is derived from an EMBL/GenBank/DDBJ whole genome shotgun (WGS) entry which is preliminary data.</text>
</comment>
<organism evidence="2 3">
    <name type="scientific">Hibiscus sabdariffa</name>
    <name type="common">roselle</name>
    <dbReference type="NCBI Taxonomy" id="183260"/>
    <lineage>
        <taxon>Eukaryota</taxon>
        <taxon>Viridiplantae</taxon>
        <taxon>Streptophyta</taxon>
        <taxon>Embryophyta</taxon>
        <taxon>Tracheophyta</taxon>
        <taxon>Spermatophyta</taxon>
        <taxon>Magnoliopsida</taxon>
        <taxon>eudicotyledons</taxon>
        <taxon>Gunneridae</taxon>
        <taxon>Pentapetalae</taxon>
        <taxon>rosids</taxon>
        <taxon>malvids</taxon>
        <taxon>Malvales</taxon>
        <taxon>Malvaceae</taxon>
        <taxon>Malvoideae</taxon>
        <taxon>Hibiscus</taxon>
    </lineage>
</organism>